<keyword evidence="7" id="KW-0869">Chloride channel</keyword>
<keyword evidence="5" id="KW-0406">Ion transport</keyword>
<dbReference type="Pfam" id="PF00654">
    <property type="entry name" value="Voltage_CLC"/>
    <property type="match status" value="1"/>
</dbReference>
<reference evidence="12 13" key="1">
    <citation type="journal article" date="2008" name="BMC Genomics">
        <title>The missing link: Bordetella petrii is endowed with both the metabolic versatility of environmental bacteria and virulence traits of pathogenic Bordetellae.</title>
        <authorList>
            <person name="Gross R."/>
            <person name="Guzman C.A."/>
            <person name="Sebaihia M."/>
            <person name="Martins Dos Santos V.A."/>
            <person name="Pieper D.H."/>
            <person name="Koebnik R."/>
            <person name="Lechner M."/>
            <person name="Bartels D."/>
            <person name="Buhrmester J."/>
            <person name="Choudhuri J.V."/>
            <person name="Ebensen T."/>
            <person name="Gaigalat L."/>
            <person name="Herrmann S."/>
            <person name="Khachane A.N."/>
            <person name="Larisch C."/>
            <person name="Link S."/>
            <person name="Linke B."/>
            <person name="Meyer F."/>
            <person name="Mormann S."/>
            <person name="Nakunst D."/>
            <person name="Rueckert C."/>
            <person name="Schneiker-Bekel S."/>
            <person name="Schulze K."/>
            <person name="Vorhoelter F.J."/>
            <person name="Yevsa T."/>
            <person name="Engle J.T."/>
            <person name="Goldman W.E."/>
            <person name="Puehler A."/>
            <person name="Goebel U.B."/>
            <person name="Goesmann A."/>
            <person name="Bloecker H."/>
            <person name="Kaiser O."/>
            <person name="Martinez-Arias R."/>
        </authorList>
    </citation>
    <scope>NUCLEOTIDE SEQUENCE [LARGE SCALE GENOMIC DNA]</scope>
    <source>
        <strain evidence="13">ATCC BAA-461 / DSM 12804 / CCUG 43448 / CIP 107267 / Se-1111R</strain>
    </source>
</reference>
<feature type="transmembrane region" description="Helical" evidence="11">
    <location>
        <begin position="302"/>
        <end position="324"/>
    </location>
</feature>
<sequence>MSGNTPTTSTTATPAPSTWKTSGRWSTGTSRPRTSPERSAAHANARLRPGVSILRRAGARRCGRPRRSDGKVAGPPRYCSHSLHAAPPTMQLIRRLTTRLRLLSHRKARQMGRLSRKSLQLALLLGGAALVALVSLGFARLADLALEWNHAWVSRYGWLALVLIPAAFAILRWLTLRLAPKAAGSGIPQVIGSLSLPPGPAQTSLVSPGQTVWKIPLTFLGLAAGASAGREGPSVQVGAAVMLAWGRFWQRRGVPLRGFHANELIAAGAAGGLAAAFNAPLAGVIFAIEELGRGTVLRWQRLVLIGVLAAGFLVVALAGNNPYFGTFGGQALPEYMAMWVLLCGLVNGVLGGVFSRLLSKGAAGVAPASWRGWIRQHPVCTAAAMGLALAVLGALSQHTVYGTGYAVAGGLLSGEAEGPAAFGLAKLAATVVSYWAGIPGGIFTPALTTGAGIGQHLWELTGGEVDRRVLVLISMAAFLAAATQSPLTASVIVMEMTGSQPMLFWLLVGALSASVVARQFCPQPFYHFAAGRYRRQAQVEAGRAARGDPS</sequence>
<comment type="subcellular location">
    <subcellularLocation>
        <location evidence="1">Membrane</location>
        <topology evidence="1">Multi-pass membrane protein</topology>
    </subcellularLocation>
</comment>
<dbReference type="GO" id="GO:0034707">
    <property type="term" value="C:chloride channel complex"/>
    <property type="evidence" value="ECO:0007669"/>
    <property type="project" value="UniProtKB-KW"/>
</dbReference>
<dbReference type="GO" id="GO:0005254">
    <property type="term" value="F:chloride channel activity"/>
    <property type="evidence" value="ECO:0007669"/>
    <property type="project" value="UniProtKB-KW"/>
</dbReference>
<keyword evidence="4 11" id="KW-1133">Transmembrane helix</keyword>
<evidence type="ECO:0000256" key="11">
    <source>
        <dbReference type="SAM" id="Phobius"/>
    </source>
</evidence>
<evidence type="ECO:0000256" key="9">
    <source>
        <dbReference type="ARBA" id="ARBA00023303"/>
    </source>
</evidence>
<evidence type="ECO:0000256" key="6">
    <source>
        <dbReference type="ARBA" id="ARBA00023136"/>
    </source>
</evidence>
<feature type="compositionally biased region" description="Low complexity" evidence="10">
    <location>
        <begin position="1"/>
        <end position="18"/>
    </location>
</feature>
<dbReference type="SUPFAM" id="SSF81340">
    <property type="entry name" value="Clc chloride channel"/>
    <property type="match status" value="1"/>
</dbReference>
<dbReference type="EMBL" id="AM902716">
    <property type="protein sequence ID" value="CAP43008.1"/>
    <property type="molecule type" value="Genomic_DNA"/>
</dbReference>
<evidence type="ECO:0000256" key="10">
    <source>
        <dbReference type="SAM" id="MobiDB-lite"/>
    </source>
</evidence>
<feature type="transmembrane region" description="Helical" evidence="11">
    <location>
        <begin position="420"/>
        <end position="448"/>
    </location>
</feature>
<evidence type="ECO:0000313" key="13">
    <source>
        <dbReference type="Proteomes" id="UP000001225"/>
    </source>
</evidence>
<evidence type="ECO:0000256" key="5">
    <source>
        <dbReference type="ARBA" id="ARBA00023065"/>
    </source>
</evidence>
<dbReference type="CDD" id="cd01034">
    <property type="entry name" value="EriC_like"/>
    <property type="match status" value="1"/>
</dbReference>
<evidence type="ECO:0000313" key="12">
    <source>
        <dbReference type="EMBL" id="CAP43008.1"/>
    </source>
</evidence>
<feature type="transmembrane region" description="Helical" evidence="11">
    <location>
        <begin position="156"/>
        <end position="174"/>
    </location>
</feature>
<dbReference type="PRINTS" id="PR00762">
    <property type="entry name" value="CLCHANNEL"/>
</dbReference>
<evidence type="ECO:0000256" key="3">
    <source>
        <dbReference type="ARBA" id="ARBA00022692"/>
    </source>
</evidence>
<keyword evidence="6 11" id="KW-0472">Membrane</keyword>
<dbReference type="InterPro" id="IPR050368">
    <property type="entry name" value="ClC-type_chloride_channel"/>
</dbReference>
<organism evidence="12 13">
    <name type="scientific">Bordetella petrii (strain ATCC BAA-461 / DSM 12804 / CCUG 43448 / CIP 107267 / Se-1111R)</name>
    <dbReference type="NCBI Taxonomy" id="340100"/>
    <lineage>
        <taxon>Bacteria</taxon>
        <taxon>Pseudomonadati</taxon>
        <taxon>Pseudomonadota</taxon>
        <taxon>Betaproteobacteria</taxon>
        <taxon>Burkholderiales</taxon>
        <taxon>Alcaligenaceae</taxon>
        <taxon>Bordetella</taxon>
    </lineage>
</organism>
<dbReference type="InterPro" id="IPR014743">
    <property type="entry name" value="Cl-channel_core"/>
</dbReference>
<dbReference type="Gene3D" id="1.10.3080.10">
    <property type="entry name" value="Clc chloride channel"/>
    <property type="match status" value="1"/>
</dbReference>
<dbReference type="AlphaFoldDB" id="A9IQ15"/>
<feature type="transmembrane region" description="Helical" evidence="11">
    <location>
        <begin position="336"/>
        <end position="358"/>
    </location>
</feature>
<dbReference type="STRING" id="94624.Bpet2666"/>
<protein>
    <submittedName>
        <fullName evidence="12">Chloride channel protein-related protein</fullName>
    </submittedName>
</protein>
<evidence type="ECO:0000256" key="2">
    <source>
        <dbReference type="ARBA" id="ARBA00022448"/>
    </source>
</evidence>
<feature type="transmembrane region" description="Helical" evidence="11">
    <location>
        <begin position="379"/>
        <end position="400"/>
    </location>
</feature>
<gene>
    <name evidence="12" type="ordered locus">Bpet2666</name>
</gene>
<evidence type="ECO:0000256" key="4">
    <source>
        <dbReference type="ARBA" id="ARBA00022989"/>
    </source>
</evidence>
<evidence type="ECO:0000256" key="8">
    <source>
        <dbReference type="ARBA" id="ARBA00023214"/>
    </source>
</evidence>
<evidence type="ECO:0000256" key="7">
    <source>
        <dbReference type="ARBA" id="ARBA00023173"/>
    </source>
</evidence>
<keyword evidence="9" id="KW-0407">Ion channel</keyword>
<dbReference type="Proteomes" id="UP000001225">
    <property type="component" value="Chromosome"/>
</dbReference>
<accession>A9IQ15</accession>
<feature type="compositionally biased region" description="Polar residues" evidence="10">
    <location>
        <begin position="19"/>
        <end position="33"/>
    </location>
</feature>
<feature type="region of interest" description="Disordered" evidence="10">
    <location>
        <begin position="1"/>
        <end position="44"/>
    </location>
</feature>
<feature type="transmembrane region" description="Helical" evidence="11">
    <location>
        <begin position="499"/>
        <end position="517"/>
    </location>
</feature>
<keyword evidence="13" id="KW-1185">Reference proteome</keyword>
<keyword evidence="8" id="KW-0868">Chloride</keyword>
<dbReference type="KEGG" id="bpt:Bpet2666"/>
<keyword evidence="2" id="KW-0813">Transport</keyword>
<dbReference type="PANTHER" id="PTHR43427:SF6">
    <property type="entry name" value="CHLORIDE CHANNEL PROTEIN CLC-E"/>
    <property type="match status" value="1"/>
</dbReference>
<dbReference type="PANTHER" id="PTHR43427">
    <property type="entry name" value="CHLORIDE CHANNEL PROTEIN CLC-E"/>
    <property type="match status" value="1"/>
</dbReference>
<feature type="region of interest" description="Disordered" evidence="10">
    <location>
        <begin position="57"/>
        <end position="80"/>
    </location>
</feature>
<dbReference type="InterPro" id="IPR001807">
    <property type="entry name" value="ClC"/>
</dbReference>
<evidence type="ECO:0000256" key="1">
    <source>
        <dbReference type="ARBA" id="ARBA00004141"/>
    </source>
</evidence>
<proteinExistence type="predicted"/>
<feature type="transmembrane region" description="Helical" evidence="11">
    <location>
        <begin position="469"/>
        <end position="493"/>
    </location>
</feature>
<name>A9IQ15_BORPD</name>
<keyword evidence="3 11" id="KW-0812">Transmembrane</keyword>
<dbReference type="eggNOG" id="COG0038">
    <property type="taxonomic scope" value="Bacteria"/>
</dbReference>
<feature type="transmembrane region" description="Helical" evidence="11">
    <location>
        <begin position="119"/>
        <end position="141"/>
    </location>
</feature>